<evidence type="ECO:0000313" key="2">
    <source>
        <dbReference type="EMBL" id="QHS91023.1"/>
    </source>
</evidence>
<name>A0A6C0BI64_9ZZZZ</name>
<dbReference type="Pfam" id="PF00041">
    <property type="entry name" value="fn3"/>
    <property type="match status" value="1"/>
</dbReference>
<evidence type="ECO:0000259" key="1">
    <source>
        <dbReference type="PROSITE" id="PS50853"/>
    </source>
</evidence>
<dbReference type="InterPro" id="IPR013783">
    <property type="entry name" value="Ig-like_fold"/>
</dbReference>
<dbReference type="Gene3D" id="2.60.40.10">
    <property type="entry name" value="Immunoglobulins"/>
    <property type="match status" value="1"/>
</dbReference>
<dbReference type="PROSITE" id="PS50853">
    <property type="entry name" value="FN3"/>
    <property type="match status" value="1"/>
</dbReference>
<dbReference type="InterPro" id="IPR003961">
    <property type="entry name" value="FN3_dom"/>
</dbReference>
<dbReference type="EMBL" id="MN739154">
    <property type="protein sequence ID" value="QHS91023.1"/>
    <property type="molecule type" value="Genomic_DNA"/>
</dbReference>
<dbReference type="InterPro" id="IPR036116">
    <property type="entry name" value="FN3_sf"/>
</dbReference>
<organism evidence="2">
    <name type="scientific">viral metagenome</name>
    <dbReference type="NCBI Taxonomy" id="1070528"/>
    <lineage>
        <taxon>unclassified sequences</taxon>
        <taxon>metagenomes</taxon>
        <taxon>organismal metagenomes</taxon>
    </lineage>
</organism>
<reference evidence="2" key="1">
    <citation type="journal article" date="2020" name="Nature">
        <title>Giant virus diversity and host interactions through global metagenomics.</title>
        <authorList>
            <person name="Schulz F."/>
            <person name="Roux S."/>
            <person name="Paez-Espino D."/>
            <person name="Jungbluth S."/>
            <person name="Walsh D.A."/>
            <person name="Denef V.J."/>
            <person name="McMahon K.D."/>
            <person name="Konstantinidis K.T."/>
            <person name="Eloe-Fadrosh E.A."/>
            <person name="Kyrpides N.C."/>
            <person name="Woyke T."/>
        </authorList>
    </citation>
    <scope>NUCLEOTIDE SEQUENCE</scope>
    <source>
        <strain evidence="2">GVMAG-M-3300013004-44</strain>
    </source>
</reference>
<dbReference type="CDD" id="cd00063">
    <property type="entry name" value="FN3"/>
    <property type="match status" value="1"/>
</dbReference>
<accession>A0A6C0BI64</accession>
<dbReference type="AlphaFoldDB" id="A0A6C0BI64"/>
<dbReference type="SUPFAM" id="SSF49265">
    <property type="entry name" value="Fibronectin type III"/>
    <property type="match status" value="1"/>
</dbReference>
<feature type="domain" description="Fibronectin type-III" evidence="1">
    <location>
        <begin position="90"/>
        <end position="179"/>
    </location>
</feature>
<proteinExistence type="predicted"/>
<sequence length="179" mass="19148">MSNRNFDSRVIIQRLQNKNYARNLYQQNVDGERLINNPQNSDGNSSRYVTFVPGAQTEYYRTLEGTTTINLGGTFGISFIPPSTAPVPAPPSAPTITSITPGNTALTVNFTPPTSVGSSPIIYYEYSINGGSTYFPTRTANSPVIIGGLINGTSYDIVIRAVNLEGPGLPSNIVSAIPS</sequence>
<dbReference type="SMART" id="SM00060">
    <property type="entry name" value="FN3"/>
    <property type="match status" value="1"/>
</dbReference>
<protein>
    <recommendedName>
        <fullName evidence="1">Fibronectin type-III domain-containing protein</fullName>
    </recommendedName>
</protein>